<dbReference type="EMBL" id="JACIEH010000001">
    <property type="protein sequence ID" value="MBB4097207.1"/>
    <property type="molecule type" value="Genomic_DNA"/>
</dbReference>
<keyword evidence="5" id="KW-1185">Reference proteome</keyword>
<dbReference type="PANTHER" id="PTHR43877:SF2">
    <property type="entry name" value="AMINOALKYLPHOSPHONATE N-ACETYLTRANSFERASE-RELATED"/>
    <property type="match status" value="1"/>
</dbReference>
<dbReference type="Gene3D" id="3.40.630.30">
    <property type="match status" value="1"/>
</dbReference>
<organism evidence="4 5">
    <name type="scientific">Sphingomonas kyeonggiensis</name>
    <dbReference type="NCBI Taxonomy" id="1268553"/>
    <lineage>
        <taxon>Bacteria</taxon>
        <taxon>Pseudomonadati</taxon>
        <taxon>Pseudomonadota</taxon>
        <taxon>Alphaproteobacteria</taxon>
        <taxon>Sphingomonadales</taxon>
        <taxon>Sphingomonadaceae</taxon>
        <taxon>Sphingomonas</taxon>
    </lineage>
</organism>
<dbReference type="CDD" id="cd04301">
    <property type="entry name" value="NAT_SF"/>
    <property type="match status" value="1"/>
</dbReference>
<evidence type="ECO:0000259" key="3">
    <source>
        <dbReference type="PROSITE" id="PS51186"/>
    </source>
</evidence>
<dbReference type="Pfam" id="PF00583">
    <property type="entry name" value="Acetyltransf_1"/>
    <property type="match status" value="1"/>
</dbReference>
<comment type="caution">
    <text evidence="4">The sequence shown here is derived from an EMBL/GenBank/DDBJ whole genome shotgun (WGS) entry which is preliminary data.</text>
</comment>
<dbReference type="InterPro" id="IPR016181">
    <property type="entry name" value="Acyl_CoA_acyltransferase"/>
</dbReference>
<feature type="domain" description="N-acetyltransferase" evidence="3">
    <location>
        <begin position="4"/>
        <end position="162"/>
    </location>
</feature>
<dbReference type="AlphaFoldDB" id="A0A7W6NV91"/>
<evidence type="ECO:0000256" key="1">
    <source>
        <dbReference type="ARBA" id="ARBA00022679"/>
    </source>
</evidence>
<dbReference type="PROSITE" id="PS51186">
    <property type="entry name" value="GNAT"/>
    <property type="match status" value="1"/>
</dbReference>
<gene>
    <name evidence="4" type="ORF">GGR46_000740</name>
</gene>
<sequence>MDKVAIRRFDPADQGGVAALIVSIQNEEFGIAITAEDQPDLQEIPEFYQRDAGDFWVARAPDGEMAGTIALRDIGEGAAALRKMFVHPAYRGARGVARALLGTLLDHARKRGLSRIYLGTADRFLAAHRFYARNGFQPIDPALLPPTFPRMMVDTRFYALTL</sequence>
<dbReference type="SUPFAM" id="SSF55729">
    <property type="entry name" value="Acyl-CoA N-acyltransferases (Nat)"/>
    <property type="match status" value="1"/>
</dbReference>
<dbReference type="Proteomes" id="UP000557392">
    <property type="component" value="Unassembled WGS sequence"/>
</dbReference>
<evidence type="ECO:0000313" key="4">
    <source>
        <dbReference type="EMBL" id="MBB4097207.1"/>
    </source>
</evidence>
<evidence type="ECO:0000313" key="5">
    <source>
        <dbReference type="Proteomes" id="UP000557392"/>
    </source>
</evidence>
<proteinExistence type="predicted"/>
<dbReference type="GO" id="GO:0016747">
    <property type="term" value="F:acyltransferase activity, transferring groups other than amino-acyl groups"/>
    <property type="evidence" value="ECO:0007669"/>
    <property type="project" value="InterPro"/>
</dbReference>
<reference evidence="4 5" key="1">
    <citation type="submission" date="2020-08" db="EMBL/GenBank/DDBJ databases">
        <title>Genomic Encyclopedia of Type Strains, Phase IV (KMG-IV): sequencing the most valuable type-strain genomes for metagenomic binning, comparative biology and taxonomic classification.</title>
        <authorList>
            <person name="Goeker M."/>
        </authorList>
    </citation>
    <scope>NUCLEOTIDE SEQUENCE [LARGE SCALE GENOMIC DNA]</scope>
    <source>
        <strain evidence="4 5">DSM 101806</strain>
    </source>
</reference>
<keyword evidence="1 4" id="KW-0808">Transferase</keyword>
<evidence type="ECO:0000256" key="2">
    <source>
        <dbReference type="ARBA" id="ARBA00023315"/>
    </source>
</evidence>
<name>A0A7W6NV91_9SPHN</name>
<protein>
    <submittedName>
        <fullName evidence="4">N-acetylglutamate synthase-like GNAT family acetyltransferase</fullName>
    </submittedName>
</protein>
<dbReference type="PANTHER" id="PTHR43877">
    <property type="entry name" value="AMINOALKYLPHOSPHONATE N-ACETYLTRANSFERASE-RELATED-RELATED"/>
    <property type="match status" value="1"/>
</dbReference>
<keyword evidence="2" id="KW-0012">Acyltransferase</keyword>
<dbReference type="InterPro" id="IPR050832">
    <property type="entry name" value="Bact_Acetyltransf"/>
</dbReference>
<accession>A0A7W6NV91</accession>
<dbReference type="RefSeq" id="WP_183994661.1">
    <property type="nucleotide sequence ID" value="NZ_JACIEH010000001.1"/>
</dbReference>
<dbReference type="InterPro" id="IPR000182">
    <property type="entry name" value="GNAT_dom"/>
</dbReference>